<evidence type="ECO:0000313" key="1">
    <source>
        <dbReference type="EMBL" id="GGZ43950.1"/>
    </source>
</evidence>
<gene>
    <name evidence="1" type="ORF">GCM10010365_75640</name>
</gene>
<name>A0A918UYC2_9ACTN</name>
<reference evidence="1" key="1">
    <citation type="journal article" date="2014" name="Int. J. Syst. Evol. Microbiol.">
        <title>Complete genome sequence of Corynebacterium casei LMG S-19264T (=DSM 44701T), isolated from a smear-ripened cheese.</title>
        <authorList>
            <consortium name="US DOE Joint Genome Institute (JGI-PGF)"/>
            <person name="Walter F."/>
            <person name="Albersmeier A."/>
            <person name="Kalinowski J."/>
            <person name="Ruckert C."/>
        </authorList>
    </citation>
    <scope>NUCLEOTIDE SEQUENCE</scope>
    <source>
        <strain evidence="1">JCM 4815</strain>
    </source>
</reference>
<dbReference type="InterPro" id="IPR029016">
    <property type="entry name" value="GAF-like_dom_sf"/>
</dbReference>
<organism evidence="1 2">
    <name type="scientific">Streptomyces poonensis</name>
    <dbReference type="NCBI Taxonomy" id="68255"/>
    <lineage>
        <taxon>Bacteria</taxon>
        <taxon>Bacillati</taxon>
        <taxon>Actinomycetota</taxon>
        <taxon>Actinomycetes</taxon>
        <taxon>Kitasatosporales</taxon>
        <taxon>Streptomycetaceae</taxon>
        <taxon>Streptomyces</taxon>
    </lineage>
</organism>
<dbReference type="Proteomes" id="UP000622166">
    <property type="component" value="Unassembled WGS sequence"/>
</dbReference>
<reference evidence="1" key="2">
    <citation type="submission" date="2020-09" db="EMBL/GenBank/DDBJ databases">
        <authorList>
            <person name="Sun Q."/>
            <person name="Ohkuma M."/>
        </authorList>
    </citation>
    <scope>NUCLEOTIDE SEQUENCE</scope>
    <source>
        <strain evidence="1">JCM 4815</strain>
    </source>
</reference>
<accession>A0A918UYC2</accession>
<protein>
    <submittedName>
        <fullName evidence="1">Uncharacterized protein</fullName>
    </submittedName>
</protein>
<dbReference type="Gene3D" id="3.30.450.40">
    <property type="match status" value="1"/>
</dbReference>
<evidence type="ECO:0000313" key="2">
    <source>
        <dbReference type="Proteomes" id="UP000622166"/>
    </source>
</evidence>
<proteinExistence type="predicted"/>
<dbReference type="EMBL" id="BMVW01000031">
    <property type="protein sequence ID" value="GGZ43950.1"/>
    <property type="molecule type" value="Genomic_DNA"/>
</dbReference>
<keyword evidence="2" id="KW-1185">Reference proteome</keyword>
<dbReference type="SUPFAM" id="SSF55781">
    <property type="entry name" value="GAF domain-like"/>
    <property type="match status" value="1"/>
</dbReference>
<sequence length="200" mass="21369">MESGDGHGSSGQHPPKLRLGELLDELQARIDAARGTQDRVRSLLEAGLSVGGELNLSRVLRCIVEAVVVLVDAEYGALDVIGEDRRLSQFLTVGVDEEQRARIGDLPSGHGNLGELIRHPEPWRLPELVEHQAPYGLPDARETSGVRGQVAEVARASATSFGSTPALRVEGLVDTEVPDEVPDHVTAVLGEALSEAARHS</sequence>
<dbReference type="AlphaFoldDB" id="A0A918UYC2"/>
<comment type="caution">
    <text evidence="1">The sequence shown here is derived from an EMBL/GenBank/DDBJ whole genome shotgun (WGS) entry which is preliminary data.</text>
</comment>